<reference evidence="2" key="1">
    <citation type="journal article" date="2020" name="Nature">
        <title>Giant virus diversity and host interactions through global metagenomics.</title>
        <authorList>
            <person name="Schulz F."/>
            <person name="Roux S."/>
            <person name="Paez-Espino D."/>
            <person name="Jungbluth S."/>
            <person name="Walsh D.A."/>
            <person name="Denef V.J."/>
            <person name="McMahon K.D."/>
            <person name="Konstantinidis K.T."/>
            <person name="Eloe-Fadrosh E.A."/>
            <person name="Kyrpides N.C."/>
            <person name="Woyke T."/>
        </authorList>
    </citation>
    <scope>NUCLEOTIDE SEQUENCE</scope>
    <source>
        <strain evidence="2">GVMAG-S-3300011013-78</strain>
    </source>
</reference>
<accession>A0A6C0KG94</accession>
<dbReference type="Pfam" id="PF00443">
    <property type="entry name" value="UCH"/>
    <property type="match status" value="1"/>
</dbReference>
<evidence type="ECO:0000313" key="2">
    <source>
        <dbReference type="EMBL" id="QHU16211.1"/>
    </source>
</evidence>
<dbReference type="InterPro" id="IPR038765">
    <property type="entry name" value="Papain-like_cys_pep_sf"/>
</dbReference>
<dbReference type="Gene3D" id="3.90.70.10">
    <property type="entry name" value="Cysteine proteinases"/>
    <property type="match status" value="1"/>
</dbReference>
<dbReference type="InterPro" id="IPR050185">
    <property type="entry name" value="Ub_carboxyl-term_hydrolase"/>
</dbReference>
<dbReference type="PROSITE" id="PS00973">
    <property type="entry name" value="USP_2"/>
    <property type="match status" value="1"/>
</dbReference>
<dbReference type="PROSITE" id="PS50235">
    <property type="entry name" value="USP_3"/>
    <property type="match status" value="1"/>
</dbReference>
<dbReference type="GO" id="GO:0004843">
    <property type="term" value="F:cysteine-type deubiquitinase activity"/>
    <property type="evidence" value="ECO:0007669"/>
    <property type="project" value="InterPro"/>
</dbReference>
<dbReference type="InterPro" id="IPR018200">
    <property type="entry name" value="USP_CS"/>
</dbReference>
<dbReference type="InterPro" id="IPR028889">
    <property type="entry name" value="USP"/>
</dbReference>
<dbReference type="SUPFAM" id="SSF54001">
    <property type="entry name" value="Cysteine proteinases"/>
    <property type="match status" value="1"/>
</dbReference>
<protein>
    <recommendedName>
        <fullName evidence="1">USP domain-containing protein</fullName>
    </recommendedName>
</protein>
<proteinExistence type="predicted"/>
<sequence length="346" mass="40283">MSFDKYKDQGLTGLANLGNTCFINSTIQCLSHTYEFSEFLERKNYEKKIKNIPDSLALFEWKKLLDIMWSENCIISPGGFISTIQKLAQIKNQTLFTGFAQNDLPEFLYFLVDCFHNGLKRDVNMNINGTIKNEKDKLAQKCYEMMKVMYKKEYSEILDIFYGIHISQIKNTNEEILAETPEPFFILSLPIPSNNNPSLIDCFNLYTENELLVGDNQYQLADNDNTSKIDANKNIVFWSFPSVLVIDLKRFSHNLRKNQAVVTFPFNDLDLTSYVIGYNKISYVYDLYAICNHSGNVLGGHYTAFVKNANDKWYEFNDTKVREIKNLNELVTNKAYCFFYRKKKIQ</sequence>
<dbReference type="GO" id="GO:0016579">
    <property type="term" value="P:protein deubiquitination"/>
    <property type="evidence" value="ECO:0007669"/>
    <property type="project" value="InterPro"/>
</dbReference>
<evidence type="ECO:0000259" key="1">
    <source>
        <dbReference type="PROSITE" id="PS50235"/>
    </source>
</evidence>
<name>A0A6C0KG94_9ZZZZ</name>
<dbReference type="EMBL" id="MN740877">
    <property type="protein sequence ID" value="QHU16211.1"/>
    <property type="molecule type" value="Genomic_DNA"/>
</dbReference>
<dbReference type="AlphaFoldDB" id="A0A6C0KG94"/>
<dbReference type="CDD" id="cd02674">
    <property type="entry name" value="Peptidase_C19R"/>
    <property type="match status" value="1"/>
</dbReference>
<dbReference type="PROSITE" id="PS00972">
    <property type="entry name" value="USP_1"/>
    <property type="match status" value="1"/>
</dbReference>
<dbReference type="InterPro" id="IPR001394">
    <property type="entry name" value="Peptidase_C19_UCH"/>
</dbReference>
<feature type="domain" description="USP" evidence="1">
    <location>
        <begin position="12"/>
        <end position="343"/>
    </location>
</feature>
<organism evidence="2">
    <name type="scientific">viral metagenome</name>
    <dbReference type="NCBI Taxonomy" id="1070528"/>
    <lineage>
        <taxon>unclassified sequences</taxon>
        <taxon>metagenomes</taxon>
        <taxon>organismal metagenomes</taxon>
    </lineage>
</organism>
<dbReference type="PANTHER" id="PTHR21646">
    <property type="entry name" value="UBIQUITIN CARBOXYL-TERMINAL HYDROLASE"/>
    <property type="match status" value="1"/>
</dbReference>